<keyword evidence="8 9" id="KW-0472">Membrane</keyword>
<evidence type="ECO:0000256" key="5">
    <source>
        <dbReference type="ARBA" id="ARBA00022519"/>
    </source>
</evidence>
<dbReference type="PROSITE" id="PS50928">
    <property type="entry name" value="ABC_TM1"/>
    <property type="match status" value="1"/>
</dbReference>
<reference evidence="11 12" key="1">
    <citation type="submission" date="2019-03" db="EMBL/GenBank/DDBJ databases">
        <title>Genomic Encyclopedia of Type Strains, Phase IV (KMG-IV): sequencing the most valuable type-strain genomes for metagenomic binning, comparative biology and taxonomic classification.</title>
        <authorList>
            <person name="Goeker M."/>
        </authorList>
    </citation>
    <scope>NUCLEOTIDE SEQUENCE [LARGE SCALE GENOMIC DNA]</scope>
    <source>
        <strain evidence="11 12">DSM 102969</strain>
    </source>
</reference>
<evidence type="ECO:0000256" key="7">
    <source>
        <dbReference type="ARBA" id="ARBA00022989"/>
    </source>
</evidence>
<evidence type="ECO:0000256" key="1">
    <source>
        <dbReference type="ARBA" id="ARBA00004429"/>
    </source>
</evidence>
<evidence type="ECO:0000256" key="3">
    <source>
        <dbReference type="ARBA" id="ARBA00022448"/>
    </source>
</evidence>
<feature type="transmembrane region" description="Helical" evidence="9">
    <location>
        <begin position="195"/>
        <end position="213"/>
    </location>
</feature>
<dbReference type="Proteomes" id="UP000294547">
    <property type="component" value="Unassembled WGS sequence"/>
</dbReference>
<comment type="similarity">
    <text evidence="2">Belongs to the binding-protein-dependent transport system permease family. HisMQ subfamily.</text>
</comment>
<dbReference type="Gene3D" id="1.10.3720.10">
    <property type="entry name" value="MetI-like"/>
    <property type="match status" value="1"/>
</dbReference>
<evidence type="ECO:0000313" key="11">
    <source>
        <dbReference type="EMBL" id="TDP82789.1"/>
    </source>
</evidence>
<evidence type="ECO:0000256" key="8">
    <source>
        <dbReference type="ARBA" id="ARBA00023136"/>
    </source>
</evidence>
<keyword evidence="6 9" id="KW-0812">Transmembrane</keyword>
<dbReference type="GO" id="GO:0043190">
    <property type="term" value="C:ATP-binding cassette (ABC) transporter complex"/>
    <property type="evidence" value="ECO:0007669"/>
    <property type="project" value="InterPro"/>
</dbReference>
<protein>
    <submittedName>
        <fullName evidence="11">Amino acid ABC transporter membrane protein 2 (PAAT family)</fullName>
    </submittedName>
</protein>
<proteinExistence type="inferred from homology"/>
<comment type="subcellular location">
    <subcellularLocation>
        <location evidence="1">Cell inner membrane</location>
        <topology evidence="1">Multi-pass membrane protein</topology>
    </subcellularLocation>
    <subcellularLocation>
        <location evidence="9">Cell membrane</location>
        <topology evidence="9">Multi-pass membrane protein</topology>
    </subcellularLocation>
</comment>
<name>A0A4R6R9W1_9HYPH</name>
<dbReference type="OrthoDB" id="4404959at2"/>
<dbReference type="SUPFAM" id="SSF161098">
    <property type="entry name" value="MetI-like"/>
    <property type="match status" value="1"/>
</dbReference>
<dbReference type="InterPro" id="IPR035906">
    <property type="entry name" value="MetI-like_sf"/>
</dbReference>
<dbReference type="NCBIfam" id="TIGR01726">
    <property type="entry name" value="HEQRo_perm_3TM"/>
    <property type="match status" value="1"/>
</dbReference>
<dbReference type="RefSeq" id="WP_126538712.1">
    <property type="nucleotide sequence ID" value="NZ_BSPM01000007.1"/>
</dbReference>
<keyword evidence="4" id="KW-1003">Cell membrane</keyword>
<feature type="transmembrane region" description="Helical" evidence="9">
    <location>
        <begin position="16"/>
        <end position="40"/>
    </location>
</feature>
<keyword evidence="7 9" id="KW-1133">Transmembrane helix</keyword>
<dbReference type="CDD" id="cd06261">
    <property type="entry name" value="TM_PBP2"/>
    <property type="match status" value="1"/>
</dbReference>
<dbReference type="InterPro" id="IPR010065">
    <property type="entry name" value="AA_ABC_transptr_permease_3TM"/>
</dbReference>
<evidence type="ECO:0000259" key="10">
    <source>
        <dbReference type="PROSITE" id="PS50928"/>
    </source>
</evidence>
<evidence type="ECO:0000313" key="12">
    <source>
        <dbReference type="Proteomes" id="UP000294547"/>
    </source>
</evidence>
<sequence length="238" mass="25836">MDAFLVRLATALFDGFWVTLFLLVTSGIAGNLAAIGVALARTSRRIWLSAPATGFILAIRGTPLIVQMFLIYYGLGQFRAVRASILWPILRDPTWCAFLALTISTAAYSGEVIRGAIQQVPAGQVQAGEALGLSRWQIRRLVVLPLALRQVVPVLANETVLLLKASAIVFTITVKDIMGEANIIRAQTFRVYEPLLAAAILYLALTFAIRRLFAIVEKRSRRHLDPPAATAKGAVPAG</sequence>
<evidence type="ECO:0000256" key="4">
    <source>
        <dbReference type="ARBA" id="ARBA00022475"/>
    </source>
</evidence>
<dbReference type="EMBL" id="SNXY01000010">
    <property type="protein sequence ID" value="TDP82789.1"/>
    <property type="molecule type" value="Genomic_DNA"/>
</dbReference>
<keyword evidence="12" id="KW-1185">Reference proteome</keyword>
<dbReference type="InterPro" id="IPR000515">
    <property type="entry name" value="MetI-like"/>
</dbReference>
<evidence type="ECO:0000256" key="9">
    <source>
        <dbReference type="RuleBase" id="RU363032"/>
    </source>
</evidence>
<dbReference type="GO" id="GO:0022857">
    <property type="term" value="F:transmembrane transporter activity"/>
    <property type="evidence" value="ECO:0007669"/>
    <property type="project" value="InterPro"/>
</dbReference>
<dbReference type="PANTHER" id="PTHR30614">
    <property type="entry name" value="MEMBRANE COMPONENT OF AMINO ACID ABC TRANSPORTER"/>
    <property type="match status" value="1"/>
</dbReference>
<keyword evidence="5" id="KW-0997">Cell inner membrane</keyword>
<accession>A0A4R6R9W1</accession>
<dbReference type="InterPro" id="IPR043429">
    <property type="entry name" value="ArtM/GltK/GlnP/TcyL/YhdX-like"/>
</dbReference>
<organism evidence="11 12">
    <name type="scientific">Oharaeibacter diazotrophicus</name>
    <dbReference type="NCBI Taxonomy" id="1920512"/>
    <lineage>
        <taxon>Bacteria</taxon>
        <taxon>Pseudomonadati</taxon>
        <taxon>Pseudomonadota</taxon>
        <taxon>Alphaproteobacteria</taxon>
        <taxon>Hyphomicrobiales</taxon>
        <taxon>Pleomorphomonadaceae</taxon>
        <taxon>Oharaeibacter</taxon>
    </lineage>
</organism>
<dbReference type="Pfam" id="PF00528">
    <property type="entry name" value="BPD_transp_1"/>
    <property type="match status" value="1"/>
</dbReference>
<dbReference type="PANTHER" id="PTHR30614:SF10">
    <property type="entry name" value="ARGININE ABC TRANSPORTER PERMEASE PROTEIN ARTM"/>
    <property type="match status" value="1"/>
</dbReference>
<feature type="transmembrane region" description="Helical" evidence="9">
    <location>
        <begin position="52"/>
        <end position="75"/>
    </location>
</feature>
<feature type="domain" description="ABC transmembrane type-1" evidence="10">
    <location>
        <begin position="16"/>
        <end position="213"/>
    </location>
</feature>
<evidence type="ECO:0000256" key="6">
    <source>
        <dbReference type="ARBA" id="ARBA00022692"/>
    </source>
</evidence>
<keyword evidence="3 9" id="KW-0813">Transport</keyword>
<dbReference type="GO" id="GO:0006865">
    <property type="term" value="P:amino acid transport"/>
    <property type="evidence" value="ECO:0007669"/>
    <property type="project" value="TreeGrafter"/>
</dbReference>
<comment type="caution">
    <text evidence="11">The sequence shown here is derived from an EMBL/GenBank/DDBJ whole genome shotgun (WGS) entry which is preliminary data.</text>
</comment>
<dbReference type="AlphaFoldDB" id="A0A4R6R9W1"/>
<evidence type="ECO:0000256" key="2">
    <source>
        <dbReference type="ARBA" id="ARBA00010072"/>
    </source>
</evidence>
<gene>
    <name evidence="11" type="ORF">EDD54_4061</name>
</gene>